<dbReference type="PANTHER" id="PTHR19278">
    <property type="entry name" value="OROTATE PHOSPHORIBOSYLTRANSFERASE"/>
    <property type="match status" value="1"/>
</dbReference>
<comment type="caution">
    <text evidence="3">The sequence shown here is derived from an EMBL/GenBank/DDBJ whole genome shotgun (WGS) entry which is preliminary data.</text>
</comment>
<dbReference type="Gene3D" id="3.40.50.2020">
    <property type="match status" value="1"/>
</dbReference>
<name>A0A554JEF8_9BACT</name>
<evidence type="ECO:0000313" key="4">
    <source>
        <dbReference type="Proteomes" id="UP000319613"/>
    </source>
</evidence>
<evidence type="ECO:0000256" key="1">
    <source>
        <dbReference type="ARBA" id="ARBA00004725"/>
    </source>
</evidence>
<dbReference type="CDD" id="cd06223">
    <property type="entry name" value="PRTases_typeI"/>
    <property type="match status" value="1"/>
</dbReference>
<dbReference type="PANTHER" id="PTHR19278:SF9">
    <property type="entry name" value="URIDINE 5'-MONOPHOSPHATE SYNTHASE"/>
    <property type="match status" value="1"/>
</dbReference>
<comment type="pathway">
    <text evidence="1">Pyrimidine metabolism; UMP biosynthesis via de novo pathway.</text>
</comment>
<dbReference type="GO" id="GO:0006222">
    <property type="term" value="P:UMP biosynthetic process"/>
    <property type="evidence" value="ECO:0007669"/>
    <property type="project" value="TreeGrafter"/>
</dbReference>
<evidence type="ECO:0000313" key="3">
    <source>
        <dbReference type="EMBL" id="TSC66668.1"/>
    </source>
</evidence>
<keyword evidence="2" id="KW-0665">Pyrimidine biosynthesis</keyword>
<dbReference type="InterPro" id="IPR000836">
    <property type="entry name" value="PRTase_dom"/>
</dbReference>
<accession>A0A554JEF8</accession>
<evidence type="ECO:0000256" key="2">
    <source>
        <dbReference type="ARBA" id="ARBA00022975"/>
    </source>
</evidence>
<protein>
    <submittedName>
        <fullName evidence="3">Uridine monophosphate synthetase</fullName>
    </submittedName>
</protein>
<dbReference type="GO" id="GO:0019856">
    <property type="term" value="P:pyrimidine nucleobase biosynthetic process"/>
    <property type="evidence" value="ECO:0007669"/>
    <property type="project" value="TreeGrafter"/>
</dbReference>
<dbReference type="EMBL" id="VMFF01000001">
    <property type="protein sequence ID" value="TSC66668.1"/>
    <property type="molecule type" value="Genomic_DNA"/>
</dbReference>
<dbReference type="AlphaFoldDB" id="A0A554JEF8"/>
<dbReference type="GO" id="GO:0004590">
    <property type="term" value="F:orotidine-5'-phosphate decarboxylase activity"/>
    <property type="evidence" value="ECO:0007669"/>
    <property type="project" value="TreeGrafter"/>
</dbReference>
<dbReference type="Proteomes" id="UP000319613">
    <property type="component" value="Unassembled WGS sequence"/>
</dbReference>
<proteinExistence type="predicted"/>
<sequence length="230" mass="25574">MIVNEGGWQNEATTSFLDALWAIGAIMSADKSPGGKGFRLKLHERTPDAPLSPFYFNLRRLQSHTEVMYTASEMMKERVVENVGSSAFQLIAGIPTAGTPFSMALSLLMPRGHVSPRMEPKGHGVSDLVDGDFHAGQIVLLVDDLITEADSKLRAIDILQRAELVVQDIVVLIDREQGGKQRLEADGYRVHPVFTVTEVFSYYLKAGECTQAAYDRIMEYLFEESQKHAK</sequence>
<dbReference type="InterPro" id="IPR029057">
    <property type="entry name" value="PRTase-like"/>
</dbReference>
<reference evidence="3 4" key="1">
    <citation type="submission" date="2017-07" db="EMBL/GenBank/DDBJ databases">
        <title>Mechanisms for carbon and nitrogen cycling indicate functional differentiation within the Candidate Phyla Radiation.</title>
        <authorList>
            <person name="Danczak R.E."/>
            <person name="Johnston M.D."/>
            <person name="Kenah C."/>
            <person name="Slattery M."/>
            <person name="Wrighton K.C."/>
            <person name="Wilkins M.J."/>
        </authorList>
    </citation>
    <scope>NUCLEOTIDE SEQUENCE [LARGE SCALE GENOMIC DNA]</scope>
    <source>
        <strain evidence="3">Gr01-1014_77</strain>
    </source>
</reference>
<dbReference type="SUPFAM" id="SSF53271">
    <property type="entry name" value="PRTase-like"/>
    <property type="match status" value="1"/>
</dbReference>
<dbReference type="GO" id="GO:0004588">
    <property type="term" value="F:orotate phosphoribosyltransferase activity"/>
    <property type="evidence" value="ECO:0007669"/>
    <property type="project" value="TreeGrafter"/>
</dbReference>
<organism evidence="3 4">
    <name type="scientific">Candidatus Doudnabacteria bacterium Gr01-1014_77</name>
    <dbReference type="NCBI Taxonomy" id="2017133"/>
    <lineage>
        <taxon>Bacteria</taxon>
        <taxon>Candidatus Doudnaibacteriota</taxon>
    </lineage>
</organism>
<gene>
    <name evidence="3" type="ORF">G01um101477_3</name>
</gene>